<reference evidence="1" key="1">
    <citation type="submission" date="2021-12" db="EMBL/GenBank/DDBJ databases">
        <title>Convergent genome expansion in fungi linked to evolution of root-endophyte symbiosis.</title>
        <authorList>
            <consortium name="DOE Joint Genome Institute"/>
            <person name="Ke Y.-H."/>
            <person name="Bonito G."/>
            <person name="Liao H.-L."/>
            <person name="Looney B."/>
            <person name="Rojas-Flechas A."/>
            <person name="Nash J."/>
            <person name="Hameed K."/>
            <person name="Schadt C."/>
            <person name="Martin F."/>
            <person name="Crous P.W."/>
            <person name="Miettinen O."/>
            <person name="Magnuson J.K."/>
            <person name="Labbe J."/>
            <person name="Jacobson D."/>
            <person name="Doktycz M.J."/>
            <person name="Veneault-Fourrey C."/>
            <person name="Kuo A."/>
            <person name="Mondo S."/>
            <person name="Calhoun S."/>
            <person name="Riley R."/>
            <person name="Ohm R."/>
            <person name="LaButti K."/>
            <person name="Andreopoulos B."/>
            <person name="Pangilinan J."/>
            <person name="Nolan M."/>
            <person name="Tritt A."/>
            <person name="Clum A."/>
            <person name="Lipzen A."/>
            <person name="Daum C."/>
            <person name="Barry K."/>
            <person name="Grigoriev I.V."/>
            <person name="Vilgalys R."/>
        </authorList>
    </citation>
    <scope>NUCLEOTIDE SEQUENCE</scope>
    <source>
        <strain evidence="1">PMI_201</strain>
    </source>
</reference>
<dbReference type="AlphaFoldDB" id="A0AAD4KJR6"/>
<protein>
    <submittedName>
        <fullName evidence="1">Uncharacterized protein</fullName>
    </submittedName>
</protein>
<comment type="caution">
    <text evidence="1">The sequence shown here is derived from an EMBL/GenBank/DDBJ whole genome shotgun (WGS) entry which is preliminary data.</text>
</comment>
<dbReference type="Proteomes" id="UP001201262">
    <property type="component" value="Unassembled WGS sequence"/>
</dbReference>
<dbReference type="RefSeq" id="XP_046067038.1">
    <property type="nucleotide sequence ID" value="XM_046214552.1"/>
</dbReference>
<accession>A0AAD4KJR6</accession>
<name>A0AAD4KJR6_9EURO</name>
<organism evidence="1 2">
    <name type="scientific">Talaromyces proteolyticus</name>
    <dbReference type="NCBI Taxonomy" id="1131652"/>
    <lineage>
        <taxon>Eukaryota</taxon>
        <taxon>Fungi</taxon>
        <taxon>Dikarya</taxon>
        <taxon>Ascomycota</taxon>
        <taxon>Pezizomycotina</taxon>
        <taxon>Eurotiomycetes</taxon>
        <taxon>Eurotiomycetidae</taxon>
        <taxon>Eurotiales</taxon>
        <taxon>Trichocomaceae</taxon>
        <taxon>Talaromyces</taxon>
        <taxon>Talaromyces sect. Bacilispori</taxon>
    </lineage>
</organism>
<evidence type="ECO:0000313" key="2">
    <source>
        <dbReference type="Proteomes" id="UP001201262"/>
    </source>
</evidence>
<dbReference type="GeneID" id="70244839"/>
<sequence length="152" mass="16974">MCLLKAFIIKKYLKFDNSNSTRLSALHRHQIFNLKTHSPSITVMHPPNWKIFSILFAALAPVHLIIACLSPLDIANAVNSLATETFSLKDYVASVVASHKATGILSIYRQFDEIYDHTLSDIGFTSGCIVLVNNTDQQVVYEAYSNVIFALK</sequence>
<gene>
    <name evidence="1" type="ORF">BGW36DRAFT_364395</name>
</gene>
<proteinExistence type="predicted"/>
<evidence type="ECO:0000313" key="1">
    <source>
        <dbReference type="EMBL" id="KAH8690842.1"/>
    </source>
</evidence>
<dbReference type="EMBL" id="JAJTJA010000013">
    <property type="protein sequence ID" value="KAH8690842.1"/>
    <property type="molecule type" value="Genomic_DNA"/>
</dbReference>
<keyword evidence="2" id="KW-1185">Reference proteome</keyword>